<comment type="similarity">
    <text evidence="3 7">Belongs to the histone H2A family.</text>
</comment>
<dbReference type="InterPro" id="IPR002119">
    <property type="entry name" value="Histone_H2A"/>
</dbReference>
<comment type="subunit">
    <text evidence="7">The nucleosome is a histone octamer containing two molecules each of H2A, H2B, H3 and H4 assembled in one H3-H4 heterotetramer and two H2A-H2B heterodimers. The octamer wraps approximately 147 bp of DNA.</text>
</comment>
<dbReference type="Gene3D" id="1.10.20.10">
    <property type="entry name" value="Histone, subunit A"/>
    <property type="match status" value="1"/>
</dbReference>
<evidence type="ECO:0000256" key="2">
    <source>
        <dbReference type="ARBA" id="ARBA00004286"/>
    </source>
</evidence>
<dbReference type="PANTHER" id="PTHR23430">
    <property type="entry name" value="HISTONE H2A"/>
    <property type="match status" value="1"/>
</dbReference>
<proteinExistence type="inferred from homology"/>
<evidence type="ECO:0000256" key="3">
    <source>
        <dbReference type="ARBA" id="ARBA00010691"/>
    </source>
</evidence>
<dbReference type="InterPro" id="IPR009072">
    <property type="entry name" value="Histone-fold"/>
</dbReference>
<keyword evidence="10" id="KW-1185">Reference proteome</keyword>
<comment type="caution">
    <text evidence="9">The sequence shown here is derived from an EMBL/GenBank/DDBJ whole genome shotgun (WGS) entry which is preliminary data.</text>
</comment>
<keyword evidence="6 7" id="KW-0539">Nucleus</keyword>
<evidence type="ECO:0000256" key="7">
    <source>
        <dbReference type="RuleBase" id="RU003767"/>
    </source>
</evidence>
<feature type="region of interest" description="Disordered" evidence="8">
    <location>
        <begin position="68"/>
        <end position="88"/>
    </location>
</feature>
<dbReference type="PROSITE" id="PS00046">
    <property type="entry name" value="HISTONE_H2A"/>
    <property type="match status" value="1"/>
</dbReference>
<organism evidence="9 10">
    <name type="scientific">Staurois parvus</name>
    <dbReference type="NCBI Taxonomy" id="386267"/>
    <lineage>
        <taxon>Eukaryota</taxon>
        <taxon>Metazoa</taxon>
        <taxon>Chordata</taxon>
        <taxon>Craniata</taxon>
        <taxon>Vertebrata</taxon>
        <taxon>Euteleostomi</taxon>
        <taxon>Amphibia</taxon>
        <taxon>Batrachia</taxon>
        <taxon>Anura</taxon>
        <taxon>Neobatrachia</taxon>
        <taxon>Ranoidea</taxon>
        <taxon>Ranidae</taxon>
        <taxon>Staurois</taxon>
    </lineage>
</organism>
<evidence type="ECO:0000313" key="10">
    <source>
        <dbReference type="Proteomes" id="UP001162483"/>
    </source>
</evidence>
<dbReference type="Proteomes" id="UP001162483">
    <property type="component" value="Unassembled WGS sequence"/>
</dbReference>
<evidence type="ECO:0000313" key="9">
    <source>
        <dbReference type="EMBL" id="CAI9621194.1"/>
    </source>
</evidence>
<dbReference type="EMBL" id="CATNWA010021059">
    <property type="protein sequence ID" value="CAI9621194.1"/>
    <property type="molecule type" value="Genomic_DNA"/>
</dbReference>
<evidence type="ECO:0000256" key="4">
    <source>
        <dbReference type="ARBA" id="ARBA00022454"/>
    </source>
</evidence>
<feature type="non-terminal residue" evidence="9">
    <location>
        <position position="1"/>
    </location>
</feature>
<comment type="subcellular location">
    <subcellularLocation>
        <location evidence="2">Chromosome</location>
    </subcellularLocation>
    <subcellularLocation>
        <location evidence="1 7">Nucleus</location>
    </subcellularLocation>
</comment>
<dbReference type="PRINTS" id="PR00620">
    <property type="entry name" value="HISTONEH2A"/>
</dbReference>
<evidence type="ECO:0000256" key="6">
    <source>
        <dbReference type="ARBA" id="ARBA00023242"/>
    </source>
</evidence>
<protein>
    <recommendedName>
        <fullName evidence="7">Histone H2A</fullName>
    </recommendedName>
</protein>
<dbReference type="CDD" id="cd00074">
    <property type="entry name" value="HFD_H2A"/>
    <property type="match status" value="1"/>
</dbReference>
<dbReference type="SMART" id="SM00414">
    <property type="entry name" value="H2A"/>
    <property type="match status" value="1"/>
</dbReference>
<evidence type="ECO:0000256" key="5">
    <source>
        <dbReference type="ARBA" id="ARBA00022990"/>
    </source>
</evidence>
<evidence type="ECO:0000256" key="8">
    <source>
        <dbReference type="SAM" id="MobiDB-lite"/>
    </source>
</evidence>
<keyword evidence="7" id="KW-0544">Nucleosome core</keyword>
<keyword evidence="4 7" id="KW-0158">Chromosome</keyword>
<reference evidence="9" key="1">
    <citation type="submission" date="2023-05" db="EMBL/GenBank/DDBJ databases">
        <authorList>
            <person name="Stuckert A."/>
        </authorList>
    </citation>
    <scope>NUCLEOTIDE SEQUENCE</scope>
</reference>
<name>A0ABN9HHD2_9NEOB</name>
<dbReference type="SUPFAM" id="SSF47113">
    <property type="entry name" value="Histone-fold"/>
    <property type="match status" value="1"/>
</dbReference>
<accession>A0ABN9HHD2</accession>
<evidence type="ECO:0000256" key="1">
    <source>
        <dbReference type="ARBA" id="ARBA00004123"/>
    </source>
</evidence>
<dbReference type="InterPro" id="IPR032458">
    <property type="entry name" value="Histone_H2A_CS"/>
</dbReference>
<gene>
    <name evidence="9" type="ORF">SPARVUS_LOCUS16116982</name>
</gene>
<sequence length="110" mass="11910">RSGKQGGKFRAQAKTRFSQAGLQFPVSCVHRLLRKGNYAERVGAPVYLTAVLEYLTAEILEQYCPREQEDSHHPLTPPAGCLQQQGAQQADPIHPAGIVGGGVTKCYCTG</sequence>
<keyword evidence="5" id="KW-0007">Acetylation</keyword>
<keyword evidence="7" id="KW-0238">DNA-binding</keyword>